<protein>
    <recommendedName>
        <fullName evidence="4">Scaffoldin</fullName>
    </recommendedName>
</protein>
<evidence type="ECO:0008006" key="4">
    <source>
        <dbReference type="Google" id="ProtNLM"/>
    </source>
</evidence>
<organism evidence="2 3">
    <name type="scientific">Neocallimastix californiae</name>
    <dbReference type="NCBI Taxonomy" id="1754190"/>
    <lineage>
        <taxon>Eukaryota</taxon>
        <taxon>Fungi</taxon>
        <taxon>Fungi incertae sedis</taxon>
        <taxon>Chytridiomycota</taxon>
        <taxon>Chytridiomycota incertae sedis</taxon>
        <taxon>Neocallimastigomycetes</taxon>
        <taxon>Neocallimastigales</taxon>
        <taxon>Neocallimastigaceae</taxon>
        <taxon>Neocallimastix</taxon>
    </lineage>
</organism>
<accession>A0A1Y2B3J7</accession>
<reference evidence="2 3" key="1">
    <citation type="submission" date="2016-08" db="EMBL/GenBank/DDBJ databases">
        <title>A Parts List for Fungal Cellulosomes Revealed by Comparative Genomics.</title>
        <authorList>
            <consortium name="DOE Joint Genome Institute"/>
            <person name="Haitjema C.H."/>
            <person name="Gilmore S.P."/>
            <person name="Henske J.K."/>
            <person name="Solomon K.V."/>
            <person name="De Groot R."/>
            <person name="Kuo A."/>
            <person name="Mondo S.J."/>
            <person name="Salamov A.A."/>
            <person name="Labutti K."/>
            <person name="Zhao Z."/>
            <person name="Chiniquy J."/>
            <person name="Barry K."/>
            <person name="Brewer H.M."/>
            <person name="Purvine S.O."/>
            <person name="Wright A.T."/>
            <person name="Boxma B."/>
            <person name="Van Alen T."/>
            <person name="Hackstein J.H."/>
            <person name="Baker S.E."/>
            <person name="Grigoriev I.V."/>
            <person name="O'Malley M.A."/>
        </authorList>
    </citation>
    <scope>NUCLEOTIDE SEQUENCE [LARGE SCALE GENOMIC DNA]</scope>
    <source>
        <strain evidence="2 3">G1</strain>
    </source>
</reference>
<dbReference type="Proteomes" id="UP000193920">
    <property type="component" value="Unassembled WGS sequence"/>
</dbReference>
<evidence type="ECO:0000313" key="3">
    <source>
        <dbReference type="Proteomes" id="UP000193920"/>
    </source>
</evidence>
<dbReference type="EMBL" id="MCOG01000180">
    <property type="protein sequence ID" value="ORY29401.1"/>
    <property type="molecule type" value="Genomic_DNA"/>
</dbReference>
<dbReference type="OrthoDB" id="10602170at2759"/>
<sequence length="459" mass="50951">MFVKKFLGIIVLVFASSYIVTVSAECEPTYTEKDGCVVDGCEDAEFGYYYATDTLVKVTAADSCEKVEKAGFYVTKDGSYYSVNSSKITARVSSNENCSTAGAGNFETTNKHFCLTNDKELALNDGKSYMFTDSGNIFTDGGSVVIKSDDESITINTDYMVNYNLCVDEDLVVWERKKALCNAETDCTYYNCNDGQTCTEIEENIDPNDEVSIIKKEDEDESCDLDTAANCEEGYYIIEKDDTEKALINSPSYKNEKEEDVDYEYGEVDLYLCEKDDKEVLKCTKQDVVPGYLVNSGNGKGTASFIECTSVGCKPIAVTGTSCAAEAKDGAITTGQLYLDSNSFKLCIYDGEDKSVELGKDEGDYFVSIDASLFGITLQTDHFIVVNVDSTGNIKVVNDNVRYRYVIEDEYLIHKKPETIPSKAGICENVEKIFEYVLDNYTEGLDENVAYYVQQKTDD</sequence>
<feature type="signal peptide" evidence="1">
    <location>
        <begin position="1"/>
        <end position="24"/>
    </location>
</feature>
<keyword evidence="1" id="KW-0732">Signal</keyword>
<evidence type="ECO:0000313" key="2">
    <source>
        <dbReference type="EMBL" id="ORY29401.1"/>
    </source>
</evidence>
<dbReference type="AlphaFoldDB" id="A0A1Y2B3J7"/>
<keyword evidence="3" id="KW-1185">Reference proteome</keyword>
<name>A0A1Y2B3J7_9FUNG</name>
<evidence type="ECO:0000256" key="1">
    <source>
        <dbReference type="SAM" id="SignalP"/>
    </source>
</evidence>
<proteinExistence type="predicted"/>
<gene>
    <name evidence="2" type="ORF">LY90DRAFT_512891</name>
</gene>
<comment type="caution">
    <text evidence="2">The sequence shown here is derived from an EMBL/GenBank/DDBJ whole genome shotgun (WGS) entry which is preliminary data.</text>
</comment>
<feature type="chain" id="PRO_5013141533" description="Scaffoldin" evidence="1">
    <location>
        <begin position="25"/>
        <end position="459"/>
    </location>
</feature>